<proteinExistence type="predicted"/>
<dbReference type="PANTHER" id="PTHR43193">
    <property type="match status" value="1"/>
</dbReference>
<keyword evidence="1" id="KW-0479">Metal-binding</keyword>
<dbReference type="InterPro" id="IPR007516">
    <property type="entry name" value="Co_F420_Hydgase/DH_bsu_N"/>
</dbReference>
<protein>
    <submittedName>
        <fullName evidence="5">Coenzyme F420 hydrogenase/dehydrogenase, beta subunit C-terminal domain</fullName>
    </submittedName>
</protein>
<dbReference type="GO" id="GO:0051536">
    <property type="term" value="F:iron-sulfur cluster binding"/>
    <property type="evidence" value="ECO:0007669"/>
    <property type="project" value="UniProtKB-KW"/>
</dbReference>
<dbReference type="PROSITE" id="PS51379">
    <property type="entry name" value="4FE4S_FER_2"/>
    <property type="match status" value="2"/>
</dbReference>
<dbReference type="Pfam" id="PF12838">
    <property type="entry name" value="Fer4_7"/>
    <property type="match status" value="1"/>
</dbReference>
<feature type="domain" description="4Fe-4S ferredoxin-type" evidence="4">
    <location>
        <begin position="35"/>
        <end position="65"/>
    </location>
</feature>
<evidence type="ECO:0000313" key="6">
    <source>
        <dbReference type="Proteomes" id="UP000823598"/>
    </source>
</evidence>
<dbReference type="InterPro" id="IPR007525">
    <property type="entry name" value="FrhB_FdhB_C"/>
</dbReference>
<dbReference type="PROSITE" id="PS00198">
    <property type="entry name" value="4FE4S_FER_1"/>
    <property type="match status" value="1"/>
</dbReference>
<evidence type="ECO:0000256" key="1">
    <source>
        <dbReference type="ARBA" id="ARBA00022723"/>
    </source>
</evidence>
<dbReference type="SUPFAM" id="SSF54862">
    <property type="entry name" value="4Fe-4S ferredoxins"/>
    <property type="match status" value="1"/>
</dbReference>
<reference evidence="5" key="2">
    <citation type="journal article" date="2021" name="PeerJ">
        <title>Extensive microbial diversity within the chicken gut microbiome revealed by metagenomics and culture.</title>
        <authorList>
            <person name="Gilroy R."/>
            <person name="Ravi A."/>
            <person name="Getino M."/>
            <person name="Pursley I."/>
            <person name="Horton D.L."/>
            <person name="Alikhan N.F."/>
            <person name="Baker D."/>
            <person name="Gharbi K."/>
            <person name="Hall N."/>
            <person name="Watson M."/>
            <person name="Adriaenssens E.M."/>
            <person name="Foster-Nyarko E."/>
            <person name="Jarju S."/>
            <person name="Secka A."/>
            <person name="Antonio M."/>
            <person name="Oren A."/>
            <person name="Chaudhuri R.R."/>
            <person name="La Ragione R."/>
            <person name="Hildebrand F."/>
            <person name="Pallen M.J."/>
        </authorList>
    </citation>
    <scope>NUCLEOTIDE SEQUENCE</scope>
    <source>
        <strain evidence="5">6919</strain>
    </source>
</reference>
<keyword evidence="3" id="KW-0411">Iron-sulfur</keyword>
<dbReference type="InterPro" id="IPR052977">
    <property type="entry name" value="Polyferredoxin-like_ET"/>
</dbReference>
<accession>A0A9D9NJK6</accession>
<dbReference type="Pfam" id="PF04422">
    <property type="entry name" value="FrhB_FdhB_N"/>
    <property type="match status" value="1"/>
</dbReference>
<comment type="caution">
    <text evidence="5">The sequence shown here is derived from an EMBL/GenBank/DDBJ whole genome shotgun (WGS) entry which is preliminary data.</text>
</comment>
<evidence type="ECO:0000313" key="5">
    <source>
        <dbReference type="EMBL" id="MBO8476284.1"/>
    </source>
</evidence>
<sequence>MIEITDKSQCCGCTACASVCPKMCIAMKEDEEGFLYPEADASLCIGCGLCENVCPVLHQGDARKPLAVYAAKNRDENVRMASSSGGIFSLLAERVIDDGGVAFGARFDDNWEVIHDFAETKEKLVAFRGSKYVQSCMESCFVQAKRFLDGGRKVLFTGTSCQIAGLKNYLRKDYENLLAVDVVCHGVPSPEAWRKYLKEISASQGGENSALLCGNYAERKIQKINFRSKSTGWKKYSFALAFTGASTKGEQNAVLISHKFTEDPYMKVFLSNISLRPSCYSCPSKAGKSQSDITIADFWGINRVMSEFDDDKGVSLVLVYSEKGMQFCKSLHWDKKVADYSDGLKSNMCLEKSVAMHINRAYFFRKLSKGFNTAYMAVMENSKYRRFRRFLFRKMGI</sequence>
<dbReference type="GO" id="GO:0046872">
    <property type="term" value="F:metal ion binding"/>
    <property type="evidence" value="ECO:0007669"/>
    <property type="project" value="UniProtKB-KW"/>
</dbReference>
<dbReference type="Pfam" id="PF04432">
    <property type="entry name" value="FrhB_FdhB_C"/>
    <property type="match status" value="1"/>
</dbReference>
<dbReference type="PANTHER" id="PTHR43193:SF2">
    <property type="entry name" value="POLYFERREDOXIN PROTEIN FWDF"/>
    <property type="match status" value="1"/>
</dbReference>
<dbReference type="Gene3D" id="3.30.70.20">
    <property type="match status" value="1"/>
</dbReference>
<dbReference type="Proteomes" id="UP000823598">
    <property type="component" value="Unassembled WGS sequence"/>
</dbReference>
<dbReference type="InterPro" id="IPR017896">
    <property type="entry name" value="4Fe4S_Fe-S-bd"/>
</dbReference>
<dbReference type="AlphaFoldDB" id="A0A9D9NJK6"/>
<feature type="domain" description="4Fe-4S ferredoxin-type" evidence="4">
    <location>
        <begin position="1"/>
        <end position="30"/>
    </location>
</feature>
<evidence type="ECO:0000259" key="4">
    <source>
        <dbReference type="PROSITE" id="PS51379"/>
    </source>
</evidence>
<name>A0A9D9NJK6_9BACT</name>
<evidence type="ECO:0000256" key="2">
    <source>
        <dbReference type="ARBA" id="ARBA00023004"/>
    </source>
</evidence>
<gene>
    <name evidence="5" type="ORF">IAB88_04760</name>
</gene>
<dbReference type="InterPro" id="IPR017900">
    <property type="entry name" value="4Fe4S_Fe_S_CS"/>
</dbReference>
<keyword evidence="2" id="KW-0408">Iron</keyword>
<dbReference type="EMBL" id="JADIMC010000054">
    <property type="protein sequence ID" value="MBO8476284.1"/>
    <property type="molecule type" value="Genomic_DNA"/>
</dbReference>
<reference evidence="5" key="1">
    <citation type="submission" date="2020-10" db="EMBL/GenBank/DDBJ databases">
        <authorList>
            <person name="Gilroy R."/>
        </authorList>
    </citation>
    <scope>NUCLEOTIDE SEQUENCE</scope>
    <source>
        <strain evidence="5">6919</strain>
    </source>
</reference>
<evidence type="ECO:0000256" key="3">
    <source>
        <dbReference type="ARBA" id="ARBA00023014"/>
    </source>
</evidence>
<organism evidence="5 6">
    <name type="scientific">Candidatus Limisoma faecipullorum</name>
    <dbReference type="NCBI Taxonomy" id="2840854"/>
    <lineage>
        <taxon>Bacteria</taxon>
        <taxon>Pseudomonadati</taxon>
        <taxon>Bacteroidota</taxon>
        <taxon>Bacteroidia</taxon>
        <taxon>Bacteroidales</taxon>
        <taxon>Candidatus Limisoma</taxon>
    </lineage>
</organism>